<dbReference type="Proteomes" id="UP000429644">
    <property type="component" value="Unassembled WGS sequence"/>
</dbReference>
<feature type="transmembrane region" description="Helical" evidence="9">
    <location>
        <begin position="358"/>
        <end position="379"/>
    </location>
</feature>
<evidence type="ECO:0000256" key="9">
    <source>
        <dbReference type="SAM" id="Phobius"/>
    </source>
</evidence>
<feature type="transmembrane region" description="Helical" evidence="9">
    <location>
        <begin position="282"/>
        <end position="299"/>
    </location>
</feature>
<dbReference type="PANTHER" id="PTHR33908:SF11">
    <property type="entry name" value="MEMBRANE PROTEIN"/>
    <property type="match status" value="1"/>
</dbReference>
<feature type="transmembrane region" description="Helical" evidence="9">
    <location>
        <begin position="215"/>
        <end position="237"/>
    </location>
</feature>
<protein>
    <submittedName>
        <fullName evidence="10">DUF2029 domain-containing protein</fullName>
    </submittedName>
</protein>
<dbReference type="GO" id="GO:0005886">
    <property type="term" value="C:plasma membrane"/>
    <property type="evidence" value="ECO:0007669"/>
    <property type="project" value="UniProtKB-SubCell"/>
</dbReference>
<comment type="subcellular location">
    <subcellularLocation>
        <location evidence="1">Cell membrane</location>
        <topology evidence="1">Multi-pass membrane protein</topology>
    </subcellularLocation>
</comment>
<keyword evidence="3" id="KW-0328">Glycosyltransferase</keyword>
<evidence type="ECO:0000256" key="1">
    <source>
        <dbReference type="ARBA" id="ARBA00004651"/>
    </source>
</evidence>
<dbReference type="InterPro" id="IPR050297">
    <property type="entry name" value="LipidA_mod_glycosyltrf_83"/>
</dbReference>
<feature type="transmembrane region" description="Helical" evidence="9">
    <location>
        <begin position="306"/>
        <end position="323"/>
    </location>
</feature>
<dbReference type="Pfam" id="PF09594">
    <property type="entry name" value="GT87"/>
    <property type="match status" value="1"/>
</dbReference>
<evidence type="ECO:0000256" key="7">
    <source>
        <dbReference type="ARBA" id="ARBA00023136"/>
    </source>
</evidence>
<sequence>MTGPDPGSGPPTRSRRRDLVPVAAPVAAVAAAVRLLPVLAGGGLRGAGGYDDGVYFTAATALVHGRVPYADFVLLHPPGITLVLAPFAALTWWVPDSVAFAVARVAFVALGALTAVLVARLGEPAGRAAALTAGLAYALAPAAAYAERTTMLEGPANLCLAGALVVLLARPLPTARAALGAGALLGLGAGVKVWGVVPLAVVAGWVALHGGRRRLAQLLTGAAAALTAVCLPFFLAAPGEMVRYVVLAQLGRARMAAGWTDRLAGVVGPALGPAAAPRPAEVALVAAGCVVVGLAAWSLRRDRRARLFLALAGAAVLTLLASPTTFRHYGALAAVPVSVVLGLAVQRARDGPVRHRRAAQALVAGGAAVLVTAAVVSLGPANAPFPRVLADAARRVDGCVTADDPTALVLMDTLARDLTRGCRVWVDVSGLTYDPARPGHGTPRSRDQRWQREVLGYLASGAATLVHRPATGLGAASRATVATWPVLAEADGFRLRAPRP</sequence>
<dbReference type="InterPro" id="IPR018584">
    <property type="entry name" value="GT87"/>
</dbReference>
<dbReference type="GO" id="GO:0009103">
    <property type="term" value="P:lipopolysaccharide biosynthetic process"/>
    <property type="evidence" value="ECO:0007669"/>
    <property type="project" value="UniProtKB-ARBA"/>
</dbReference>
<dbReference type="AlphaFoldDB" id="A0A7J9UTC0"/>
<keyword evidence="4" id="KW-0808">Transferase</keyword>
<name>A0A7J9UTC0_9MICO</name>
<dbReference type="GO" id="GO:0016763">
    <property type="term" value="F:pentosyltransferase activity"/>
    <property type="evidence" value="ECO:0007669"/>
    <property type="project" value="TreeGrafter"/>
</dbReference>
<keyword evidence="11" id="KW-1185">Reference proteome</keyword>
<feature type="transmembrane region" description="Helical" evidence="9">
    <location>
        <begin position="101"/>
        <end position="122"/>
    </location>
</feature>
<evidence type="ECO:0000256" key="6">
    <source>
        <dbReference type="ARBA" id="ARBA00022989"/>
    </source>
</evidence>
<feature type="transmembrane region" description="Helical" evidence="9">
    <location>
        <begin position="19"/>
        <end position="40"/>
    </location>
</feature>
<evidence type="ECO:0000256" key="2">
    <source>
        <dbReference type="ARBA" id="ARBA00022475"/>
    </source>
</evidence>
<reference evidence="10 11" key="1">
    <citation type="submission" date="2019-10" db="EMBL/GenBank/DDBJ databases">
        <title>Georgenia wutianyii sp. nov. and Georgenia yuyongxinii sp. nov. isolated from plateau pika (Ochotona curzoniae) in the Qinghai-Tibet plateau of China.</title>
        <authorList>
            <person name="Tian Z."/>
        </authorList>
    </citation>
    <scope>NUCLEOTIDE SEQUENCE [LARGE SCALE GENOMIC DNA]</scope>
    <source>
        <strain evidence="10 11">JCM 15130</strain>
    </source>
</reference>
<evidence type="ECO:0000256" key="3">
    <source>
        <dbReference type="ARBA" id="ARBA00022676"/>
    </source>
</evidence>
<keyword evidence="5 9" id="KW-0812">Transmembrane</keyword>
<evidence type="ECO:0000313" key="10">
    <source>
        <dbReference type="EMBL" id="MPV87859.1"/>
    </source>
</evidence>
<comment type="caution">
    <text evidence="10">The sequence shown here is derived from an EMBL/GenBank/DDBJ whole genome shotgun (WGS) entry which is preliminary data.</text>
</comment>
<evidence type="ECO:0000313" key="11">
    <source>
        <dbReference type="Proteomes" id="UP000429644"/>
    </source>
</evidence>
<evidence type="ECO:0000256" key="4">
    <source>
        <dbReference type="ARBA" id="ARBA00022679"/>
    </source>
</evidence>
<keyword evidence="6 9" id="KW-1133">Transmembrane helix</keyword>
<dbReference type="PANTHER" id="PTHR33908">
    <property type="entry name" value="MANNOSYLTRANSFERASE YKCB-RELATED"/>
    <property type="match status" value="1"/>
</dbReference>
<evidence type="ECO:0000256" key="5">
    <source>
        <dbReference type="ARBA" id="ARBA00022692"/>
    </source>
</evidence>
<feature type="transmembrane region" description="Helical" evidence="9">
    <location>
        <begin position="185"/>
        <end position="208"/>
    </location>
</feature>
<keyword evidence="7 9" id="KW-0472">Membrane</keyword>
<comment type="similarity">
    <text evidence="8">Belongs to the glycosyltransferase 87 family.</text>
</comment>
<evidence type="ECO:0000256" key="8">
    <source>
        <dbReference type="ARBA" id="ARBA00024033"/>
    </source>
</evidence>
<dbReference type="EMBL" id="WHPD01000923">
    <property type="protein sequence ID" value="MPV87859.1"/>
    <property type="molecule type" value="Genomic_DNA"/>
</dbReference>
<feature type="transmembrane region" description="Helical" evidence="9">
    <location>
        <begin position="329"/>
        <end position="346"/>
    </location>
</feature>
<accession>A0A7J9UTC0</accession>
<keyword evidence="2" id="KW-1003">Cell membrane</keyword>
<proteinExistence type="inferred from homology"/>
<gene>
    <name evidence="10" type="ORF">GB882_04215</name>
</gene>
<organism evidence="10 11">
    <name type="scientific">Georgenia ruanii</name>
    <dbReference type="NCBI Taxonomy" id="348442"/>
    <lineage>
        <taxon>Bacteria</taxon>
        <taxon>Bacillati</taxon>
        <taxon>Actinomycetota</taxon>
        <taxon>Actinomycetes</taxon>
        <taxon>Micrococcales</taxon>
        <taxon>Bogoriellaceae</taxon>
        <taxon>Georgenia</taxon>
    </lineage>
</organism>
<dbReference type="RefSeq" id="WP_193314360.1">
    <property type="nucleotide sequence ID" value="NZ_BAAAOT010000002.1"/>
</dbReference>
<feature type="transmembrane region" description="Helical" evidence="9">
    <location>
        <begin position="72"/>
        <end position="94"/>
    </location>
</feature>
<feature type="transmembrane region" description="Helical" evidence="9">
    <location>
        <begin position="128"/>
        <end position="146"/>
    </location>
</feature>
<dbReference type="GO" id="GO:0016758">
    <property type="term" value="F:hexosyltransferase activity"/>
    <property type="evidence" value="ECO:0007669"/>
    <property type="project" value="InterPro"/>
</dbReference>